<dbReference type="SUPFAM" id="SSF55550">
    <property type="entry name" value="SH2 domain"/>
    <property type="match status" value="1"/>
</dbReference>
<dbReference type="Proteomes" id="UP001488805">
    <property type="component" value="Unassembled WGS sequence"/>
</dbReference>
<dbReference type="InterPro" id="IPR001849">
    <property type="entry name" value="PH_domain"/>
</dbReference>
<reference evidence="7 8" key="1">
    <citation type="journal article" date="2024" name="Genome Biol. Evol.">
        <title>Chromosome-level genome assembly of the viviparous eelpout Zoarces viviparus.</title>
        <authorList>
            <person name="Fuhrmann N."/>
            <person name="Brasseur M.V."/>
            <person name="Bakowski C.E."/>
            <person name="Podsiadlowski L."/>
            <person name="Prost S."/>
            <person name="Krehenwinkel H."/>
            <person name="Mayer C."/>
        </authorList>
    </citation>
    <scope>NUCLEOTIDE SEQUENCE [LARGE SCALE GENOMIC DNA]</scope>
    <source>
        <strain evidence="7">NO-MEL_2022_Ind0_liver</strain>
    </source>
</reference>
<evidence type="ECO:0000259" key="5">
    <source>
        <dbReference type="PROSITE" id="PS50001"/>
    </source>
</evidence>
<evidence type="ECO:0000313" key="7">
    <source>
        <dbReference type="EMBL" id="KAK9519180.1"/>
    </source>
</evidence>
<gene>
    <name evidence="7" type="ORF">VZT92_021925</name>
</gene>
<dbReference type="PANTHER" id="PTHR16186">
    <property type="entry name" value="SIGNAL-TRANSDUCING ADAPTOR PROTEIN-RELATED"/>
    <property type="match status" value="1"/>
</dbReference>
<dbReference type="SMART" id="SM00233">
    <property type="entry name" value="PH"/>
    <property type="match status" value="1"/>
</dbReference>
<organism evidence="7 8">
    <name type="scientific">Zoarces viviparus</name>
    <name type="common">Viviparous eelpout</name>
    <name type="synonym">Blennius viviparus</name>
    <dbReference type="NCBI Taxonomy" id="48416"/>
    <lineage>
        <taxon>Eukaryota</taxon>
        <taxon>Metazoa</taxon>
        <taxon>Chordata</taxon>
        <taxon>Craniata</taxon>
        <taxon>Vertebrata</taxon>
        <taxon>Euteleostomi</taxon>
        <taxon>Actinopterygii</taxon>
        <taxon>Neopterygii</taxon>
        <taxon>Teleostei</taxon>
        <taxon>Neoteleostei</taxon>
        <taxon>Acanthomorphata</taxon>
        <taxon>Eupercaria</taxon>
        <taxon>Perciformes</taxon>
        <taxon>Cottioidei</taxon>
        <taxon>Zoarcales</taxon>
        <taxon>Zoarcidae</taxon>
        <taxon>Zoarcinae</taxon>
        <taxon>Zoarces</taxon>
    </lineage>
</organism>
<dbReference type="GO" id="GO:0035591">
    <property type="term" value="F:signaling adaptor activity"/>
    <property type="evidence" value="ECO:0007669"/>
    <property type="project" value="InterPro"/>
</dbReference>
<protein>
    <recommendedName>
        <fullName evidence="9">Signal-transducing adaptor protein 2</fullName>
    </recommendedName>
</protein>
<dbReference type="PROSITE" id="PS50001">
    <property type="entry name" value="SH2"/>
    <property type="match status" value="1"/>
</dbReference>
<feature type="domain" description="PH" evidence="6">
    <location>
        <begin position="15"/>
        <end position="113"/>
    </location>
</feature>
<evidence type="ECO:0000256" key="2">
    <source>
        <dbReference type="ARBA" id="ARBA00022999"/>
    </source>
</evidence>
<evidence type="ECO:0000256" key="3">
    <source>
        <dbReference type="PROSITE-ProRule" id="PRU00191"/>
    </source>
</evidence>
<evidence type="ECO:0000259" key="6">
    <source>
        <dbReference type="PROSITE" id="PS50003"/>
    </source>
</evidence>
<evidence type="ECO:0000313" key="8">
    <source>
        <dbReference type="Proteomes" id="UP001488805"/>
    </source>
</evidence>
<dbReference type="PANTHER" id="PTHR16186:SF11">
    <property type="entry name" value="SIGNAL-TRANSDUCING ADAPTOR PROTEIN 2"/>
    <property type="match status" value="1"/>
</dbReference>
<keyword evidence="2 3" id="KW-0727">SH2 domain</keyword>
<comment type="caution">
    <text evidence="7">The sequence shown here is derived from an EMBL/GenBank/DDBJ whole genome shotgun (WGS) entry which is preliminary data.</text>
</comment>
<feature type="compositionally biased region" description="Polar residues" evidence="4">
    <location>
        <begin position="354"/>
        <end position="363"/>
    </location>
</feature>
<dbReference type="Gene3D" id="2.30.29.30">
    <property type="entry name" value="Pleckstrin-homology domain (PH domain)/Phosphotyrosine-binding domain (PTB)"/>
    <property type="match status" value="1"/>
</dbReference>
<evidence type="ECO:0008006" key="9">
    <source>
        <dbReference type="Google" id="ProtNLM"/>
    </source>
</evidence>
<dbReference type="SMART" id="SM00252">
    <property type="entry name" value="SH2"/>
    <property type="match status" value="1"/>
</dbReference>
<dbReference type="InterPro" id="IPR039111">
    <property type="entry name" value="STAP1/STAP2"/>
</dbReference>
<dbReference type="Gene3D" id="3.30.505.10">
    <property type="entry name" value="SH2 domain"/>
    <property type="match status" value="1"/>
</dbReference>
<dbReference type="CDD" id="cd13268">
    <property type="entry name" value="PH_Brdg1"/>
    <property type="match status" value="1"/>
</dbReference>
<dbReference type="InterPro" id="IPR011993">
    <property type="entry name" value="PH-like_dom_sf"/>
</dbReference>
<feature type="domain" description="SH2" evidence="5">
    <location>
        <begin position="148"/>
        <end position="250"/>
    </location>
</feature>
<dbReference type="EMBL" id="JBCEZU010000434">
    <property type="protein sequence ID" value="KAK9519180.1"/>
    <property type="molecule type" value="Genomic_DNA"/>
</dbReference>
<dbReference type="InterPro" id="IPR036860">
    <property type="entry name" value="SH2_dom_sf"/>
</dbReference>
<evidence type="ECO:0000256" key="1">
    <source>
        <dbReference type="ARBA" id="ARBA00022553"/>
    </source>
</evidence>
<dbReference type="SUPFAM" id="SSF50729">
    <property type="entry name" value="PH domain-like"/>
    <property type="match status" value="1"/>
</dbReference>
<dbReference type="PROSITE" id="PS50003">
    <property type="entry name" value="PH_DOMAIN"/>
    <property type="match status" value="1"/>
</dbReference>
<feature type="region of interest" description="Disordered" evidence="4">
    <location>
        <begin position="270"/>
        <end position="376"/>
    </location>
</feature>
<feature type="compositionally biased region" description="Pro residues" evidence="4">
    <location>
        <begin position="291"/>
        <end position="301"/>
    </location>
</feature>
<dbReference type="AlphaFoldDB" id="A0AAW1EBJ0"/>
<keyword evidence="1" id="KW-0597">Phosphoprotein</keyword>
<accession>A0AAW1EBJ0</accession>
<dbReference type="InterPro" id="IPR000980">
    <property type="entry name" value="SH2"/>
</dbReference>
<name>A0AAW1EBJ0_ZOAVI</name>
<dbReference type="Pfam" id="PF00169">
    <property type="entry name" value="PH"/>
    <property type="match status" value="1"/>
</dbReference>
<evidence type="ECO:0000256" key="4">
    <source>
        <dbReference type="SAM" id="MobiDB-lite"/>
    </source>
</evidence>
<proteinExistence type="predicted"/>
<keyword evidence="8" id="KW-1185">Reference proteome</keyword>
<sequence>MMVKLTPRQRSQLPACYYEGYLEKRSFRDKISRRLWTCLCGNTLFFFNEMKDADYIDKVDLRGLVSITDDNSQDCNLDAARLNLQLKDENIRFTAPNAEARELWKGFIRSVAELSVPASLNLLPGQIHMLKETVEKEKERINTSPHNSLKGDMPACFHHVTRLEAALVLERAAERGNLLLRPGSTENTFAVTTRQDIEGSKISHYRVTPKHKGGFVIDVDVPVPCATLHDVINYLVENTDGVLTPLVAEELYEKNISFIRKDHENGEMSFQQAPTNLDPPSVPTKKDAPRIPTPEPPPEPPAQQHLYVNDELVEEDKPTEDSSAAPLPQLEKNAPKKAMMPPVAGPVPVPRRSIPSNSSPTLDQRQRAPTLGDTRRQISLAAISELKLKFGAKGPVLRETSPGGNPSKHL</sequence>